<proteinExistence type="predicted"/>
<dbReference type="RefSeq" id="WP_071893934.1">
    <property type="nucleotide sequence ID" value="NZ_CP018135.1"/>
</dbReference>
<name>A0A1L2ZM42_9MICC</name>
<gene>
    <name evidence="2" type="ORF">BHE16_04830</name>
</gene>
<accession>A0A1L2ZM42</accession>
<organism evidence="2 3">
    <name type="scientific">Neomicrococcus aestuarii</name>
    <dbReference type="NCBI Taxonomy" id="556325"/>
    <lineage>
        <taxon>Bacteria</taxon>
        <taxon>Bacillati</taxon>
        <taxon>Actinomycetota</taxon>
        <taxon>Actinomycetes</taxon>
        <taxon>Micrococcales</taxon>
        <taxon>Micrococcaceae</taxon>
        <taxon>Neomicrococcus</taxon>
    </lineage>
</organism>
<dbReference type="OrthoDB" id="4965490at2"/>
<dbReference type="KEGG" id="nae:BHE16_04830"/>
<dbReference type="STRING" id="556325.BHE16_04830"/>
<feature type="transmembrane region" description="Helical" evidence="1">
    <location>
        <begin position="20"/>
        <end position="40"/>
    </location>
</feature>
<dbReference type="Proteomes" id="UP000183530">
    <property type="component" value="Chromosome"/>
</dbReference>
<dbReference type="EMBL" id="CP018135">
    <property type="protein sequence ID" value="APF40454.1"/>
    <property type="molecule type" value="Genomic_DNA"/>
</dbReference>
<evidence type="ECO:0000313" key="2">
    <source>
        <dbReference type="EMBL" id="APF40454.1"/>
    </source>
</evidence>
<evidence type="ECO:0000256" key="1">
    <source>
        <dbReference type="SAM" id="Phobius"/>
    </source>
</evidence>
<dbReference type="AlphaFoldDB" id="A0A1L2ZM42"/>
<keyword evidence="1" id="KW-1133">Transmembrane helix</keyword>
<reference evidence="2 3" key="1">
    <citation type="submission" date="2016-11" db="EMBL/GenBank/DDBJ databases">
        <title>Genome sequencing of Zhihengliuella aestuarii B18 antagonistic to Plasmodiophora brassicae.</title>
        <authorList>
            <person name="Luo Y."/>
        </authorList>
    </citation>
    <scope>NUCLEOTIDE SEQUENCE [LARGE SCALE GENOMIC DNA]</scope>
    <source>
        <strain evidence="2 3">B18</strain>
    </source>
</reference>
<feature type="transmembrane region" description="Helical" evidence="1">
    <location>
        <begin position="46"/>
        <end position="67"/>
    </location>
</feature>
<evidence type="ECO:0000313" key="3">
    <source>
        <dbReference type="Proteomes" id="UP000183530"/>
    </source>
</evidence>
<keyword evidence="1" id="KW-0812">Transmembrane</keyword>
<sequence length="102" mass="11092">MYSQGKNKAYSGQGNFAGNFLTLIVCLVIFAAAIFMTSFWNLATAWWPTFLVLGLSVVAFAVPQHILGRSDAHPDKTANENAALASVDAEYRDAIATEQVKH</sequence>
<keyword evidence="1" id="KW-0472">Membrane</keyword>
<protein>
    <submittedName>
        <fullName evidence="2">Uncharacterized protein</fullName>
    </submittedName>
</protein>
<keyword evidence="3" id="KW-1185">Reference proteome</keyword>